<dbReference type="Pfam" id="PF13884">
    <property type="entry name" value="Peptidase_S74"/>
    <property type="match status" value="1"/>
</dbReference>
<organism evidence="3 4">
    <name type="scientific">Chitinophaga caseinilytica</name>
    <dbReference type="NCBI Taxonomy" id="2267521"/>
    <lineage>
        <taxon>Bacteria</taxon>
        <taxon>Pseudomonadati</taxon>
        <taxon>Bacteroidota</taxon>
        <taxon>Chitinophagia</taxon>
        <taxon>Chitinophagales</taxon>
        <taxon>Chitinophagaceae</taxon>
        <taxon>Chitinophaga</taxon>
    </lineage>
</organism>
<keyword evidence="1" id="KW-0175">Coiled coil</keyword>
<evidence type="ECO:0000256" key="1">
    <source>
        <dbReference type="SAM" id="Coils"/>
    </source>
</evidence>
<sequence>MRIPVILFIVSFFGLLTGARAQHVYQIRADSVRIYNVCDTAELIIENRTRGVSGFLYNKSNGRTEFRKIDLVQIGGSKLAIAGQDTIDLSQMSGVGGIDTLYRVGDSLRYVKRGVVKGIYAPVNDTISLAGVLANGNKAVNNIQLGDAGITTSLNYMLMRNLSGVNYTGTLGLGIDMTSLTMTVGNGVDSLRKLFYMPFNGTGPMYSGNNGTTKFKLWHSGNDGAGSGLDADLLDGLAPDINATVSTIAQRNITGQLFATYFNTSAPTQTITPTKIFGSNDSYIRALDAASVRGFLGMPASGDDLQSVTDRGFVSVRNGENLTIKKAAATAGDLFIRFRNSDNSERGYIGYGSSVNNTFVINTLDNSPTKIIQRLLVNNPSEDDSTSGLQVRGQARFGGALLQNGFSPNPENNTINQFWNGMGGASVTIDPEFRRGWNGLNIYNNVGGSNAITIERSNAVLNAAVPNTSGYYLKVTSTPGASPNNILPGLGGIRLNYSSSENKVYVTRIRALIPVGYTLMPAANAFGTNSYNYWLTSNKGTGKWEDYIHVYAAGNAGEFNTLCYFYIDGPLQVTTWYLGYFDFKIASASTWMDNVPQNIATGRPTELYLDDDNTQLSKGVNNSLKVTTPSGYLELGARNATFAHFWTDRESYYFNKPVQAETKLAIYNNGGHATATTYLTQTEGRINNSPILTEASASGNYIMKQVDSSQTGNLWLKGTLKTDASLITKLANGNASIRIHNSADVLRFGIGLNNNETGANAGGDLHIWRYSDAGNNPQYAMTMNRATGHIWMPGRVSVGNSSRVMGDRGGNDFLSWFGFYDSTNTRRYGYVGKGTLNAVDMQVSSDSGNVHILPKGGNFLNVGNVELSYNGGTFAMKHGSANNILFPAQGVGAPVVNTRSIGTRIILSPSFGPTTVDYAIGMESNNIWFSTSTAGTGFKWYAGSTNVASLAGTGNLTLSGSATATAFYQSSLRSLKKDIQPFSASALDVLGKAQVRTFRFKADSTGHRNIGFIADEVPDEMATPGRNGVDQASTVGLLVKAVQELKAEKEQLSAENKALAERLIKLEAAMDNILKQQKAGK</sequence>
<keyword evidence="4" id="KW-1185">Reference proteome</keyword>
<accession>A0ABZ2Z353</accession>
<evidence type="ECO:0000259" key="2">
    <source>
        <dbReference type="PROSITE" id="PS51688"/>
    </source>
</evidence>
<feature type="domain" description="Peptidase S74" evidence="2">
    <location>
        <begin position="971"/>
        <end position="1063"/>
    </location>
</feature>
<protein>
    <submittedName>
        <fullName evidence="3">Tail fiber domain-containing protein</fullName>
    </submittedName>
</protein>
<dbReference type="PROSITE" id="PS51688">
    <property type="entry name" value="ICA"/>
    <property type="match status" value="1"/>
</dbReference>
<dbReference type="RefSeq" id="WP_341840859.1">
    <property type="nucleotide sequence ID" value="NZ_CP149792.1"/>
</dbReference>
<evidence type="ECO:0000313" key="4">
    <source>
        <dbReference type="Proteomes" id="UP001449657"/>
    </source>
</evidence>
<dbReference type="EMBL" id="CP150096">
    <property type="protein sequence ID" value="WZN46118.1"/>
    <property type="molecule type" value="Genomic_DNA"/>
</dbReference>
<reference evidence="3 4" key="1">
    <citation type="submission" date="2024-03" db="EMBL/GenBank/DDBJ databases">
        <title>Chitinophaga caseinilytica sp. nov., a casein hydrolysing bacterium isolated from forest soil.</title>
        <authorList>
            <person name="Lee D.S."/>
            <person name="Han D.M."/>
            <person name="Baek J.H."/>
            <person name="Choi D.G."/>
            <person name="Jeon J.H."/>
            <person name="Jeon C.O."/>
        </authorList>
    </citation>
    <scope>NUCLEOTIDE SEQUENCE [LARGE SCALE GENOMIC DNA]</scope>
    <source>
        <strain evidence="3 4">KACC 19118</strain>
    </source>
</reference>
<proteinExistence type="predicted"/>
<evidence type="ECO:0000313" key="3">
    <source>
        <dbReference type="EMBL" id="WZN46118.1"/>
    </source>
</evidence>
<feature type="coiled-coil region" evidence="1">
    <location>
        <begin position="1035"/>
        <end position="1076"/>
    </location>
</feature>
<name>A0ABZ2Z353_9BACT</name>
<dbReference type="InterPro" id="IPR030392">
    <property type="entry name" value="S74_ICA"/>
</dbReference>
<gene>
    <name evidence="3" type="ORF">WJU22_24805</name>
</gene>
<dbReference type="Proteomes" id="UP001449657">
    <property type="component" value="Chromosome"/>
</dbReference>